<dbReference type="GO" id="GO:0005783">
    <property type="term" value="C:endoplasmic reticulum"/>
    <property type="evidence" value="ECO:0007669"/>
    <property type="project" value="TreeGrafter"/>
</dbReference>
<dbReference type="EMBL" id="JACAZE010000015">
    <property type="protein sequence ID" value="KAF7298021.1"/>
    <property type="molecule type" value="Genomic_DNA"/>
</dbReference>
<feature type="region of interest" description="Disordered" evidence="1">
    <location>
        <begin position="900"/>
        <end position="919"/>
    </location>
</feature>
<feature type="compositionally biased region" description="Pro residues" evidence="1">
    <location>
        <begin position="909"/>
        <end position="918"/>
    </location>
</feature>
<accession>A0A8H6W012</accession>
<feature type="compositionally biased region" description="Acidic residues" evidence="1">
    <location>
        <begin position="675"/>
        <end position="684"/>
    </location>
</feature>
<evidence type="ECO:0000313" key="5">
    <source>
        <dbReference type="Proteomes" id="UP000613580"/>
    </source>
</evidence>
<dbReference type="InterPro" id="IPR025390">
    <property type="entry name" value="Dsc3_C"/>
</dbReference>
<dbReference type="SUPFAM" id="SSF54236">
    <property type="entry name" value="Ubiquitin-like"/>
    <property type="match status" value="1"/>
</dbReference>
<protein>
    <recommendedName>
        <fullName evidence="3">Ubiquitin-like domain-containing protein</fullName>
    </recommendedName>
</protein>
<feature type="domain" description="Ubiquitin-like" evidence="3">
    <location>
        <begin position="921"/>
        <end position="978"/>
    </location>
</feature>
<evidence type="ECO:0000256" key="2">
    <source>
        <dbReference type="SAM" id="Phobius"/>
    </source>
</evidence>
<dbReference type="Pfam" id="PF10302">
    <property type="entry name" value="Dsc3_N"/>
    <property type="match status" value="1"/>
</dbReference>
<evidence type="ECO:0000259" key="3">
    <source>
        <dbReference type="PROSITE" id="PS50053"/>
    </source>
</evidence>
<organism evidence="4 5">
    <name type="scientific">Mycena chlorophos</name>
    <name type="common">Agaric fungus</name>
    <name type="synonym">Agaricus chlorophos</name>
    <dbReference type="NCBI Taxonomy" id="658473"/>
    <lineage>
        <taxon>Eukaryota</taxon>
        <taxon>Fungi</taxon>
        <taxon>Dikarya</taxon>
        <taxon>Basidiomycota</taxon>
        <taxon>Agaricomycotina</taxon>
        <taxon>Agaricomycetes</taxon>
        <taxon>Agaricomycetidae</taxon>
        <taxon>Agaricales</taxon>
        <taxon>Marasmiineae</taxon>
        <taxon>Mycenaceae</taxon>
        <taxon>Mycena</taxon>
    </lineage>
</organism>
<feature type="compositionally biased region" description="Pro residues" evidence="1">
    <location>
        <begin position="19"/>
        <end position="28"/>
    </location>
</feature>
<sequence>MAQSLPLRILYTVNGNPHTLPPPTPPNPTASTSQSPTPSARYACTSLKSCLDAICRSSPELIQDRSRDWSVYLMDPLEADCAPAQPSKAHHPDMDPNTVAVGLGLMSWALVSEEPVTANGTLKASSAGLEMLELVFSLRSTVPMEKAALPETVRTWSLPPPTNATEAKKPTKYAHTRSAPQRRAAPATLSDAFLSEDIYIGPERPPLGRRPRSNTTEKRKHTRKTPLPDAQPQPASEPPAPSPPQLAPDPPPPPAPPTPLSAEDQEKVLNFLAALGSDEQRNQMLSSVLSLMNASGGASSPELIKAVSSLSSLQAPPPTAPVATTFSRSVSQPEGVALLALNAHRKSAGADEIVPLNKENVNPALFQRHGKEPSPLGAAWSEPNLSNPTNQPPLPLSRKRTFSQLSDHGERPRAHYYRQPEQALAVPPGGPVVAASSPGPSSRPMAPPPRPIVSASSPVQTLPRLSEDALQRVQQRRQQKELEDKEVKDARRKRARESKLRLKEGGKGRANTAPVQRAVSGPTTPLRSTTNNVPLPGPIAAVTGFSLLVGLQTPRTNSTSSLPRDSPTTPKNAPTTPCTPPRKRANTTGASSGPNSLFTPAEADFWDGSGLLGVQRTPVSPSCRKAEATTTTAEAEDGAADDLLDQELDSAFEELSSSCPVASGDDENDNAAMDEYETETDEEVQVPPKQHWEGLPPSSPPPPSSPYIPPAIMPPSEDDGAAFELELELEPASEPESSAPVGDTSTASSETPFSLAAFDDFLSMDPFSVSACASGTTTAAAADNSIFDEFLTNMGSDDSQTIRDWSNSFGVQFEGTENELGLDFNEFLNVSRPLLEAAGSVGEGFVLGVEGGGEGDEGGLGMFDAAKAAESMHALLHDLYELKSNVTKLGVTRTLMLSEKAKGKQRAIDPPPTPPTLPPTRELVVRFTEGTPDITLSVGEHDTFKTVKEHIRRERPPLRNKRLRFIYSGALLAESTVVYSWLAALDGKRGKQPEEEVQHQAQQPAATTWIHCSVGREIEEGEEENDPEQKPTLRPARGFDRLASVGFSEADIANFRQQFHSQSSANYLDTDFETEEEYDEHARLMEEEWIDSLDNAGTASLSQNMSPSNPIFLQGLLIGFFFPILPLFFFRNSHPPAFWDDGTQQEPTGTVIFSKFMQVGIVVGFIINVLFGAWRLLLAS</sequence>
<feature type="transmembrane region" description="Helical" evidence="2">
    <location>
        <begin position="1111"/>
        <end position="1130"/>
    </location>
</feature>
<evidence type="ECO:0000313" key="4">
    <source>
        <dbReference type="EMBL" id="KAF7298021.1"/>
    </source>
</evidence>
<dbReference type="InterPro" id="IPR045226">
    <property type="entry name" value="Dsc3"/>
</dbReference>
<feature type="region of interest" description="Disordered" evidence="1">
    <location>
        <begin position="367"/>
        <end position="398"/>
    </location>
</feature>
<evidence type="ECO:0000256" key="1">
    <source>
        <dbReference type="SAM" id="MobiDB-lite"/>
    </source>
</evidence>
<dbReference type="PANTHER" id="PTHR28049:SF1">
    <property type="entry name" value="DSC E3 UBIQUITIN LIGASE COMPLEX SUBUNIT 3"/>
    <property type="match status" value="1"/>
</dbReference>
<feature type="compositionally biased region" description="Basic and acidic residues" evidence="1">
    <location>
        <begin position="497"/>
        <end position="507"/>
    </location>
</feature>
<feature type="compositionally biased region" description="Pro residues" evidence="1">
    <location>
        <begin position="229"/>
        <end position="259"/>
    </location>
</feature>
<dbReference type="PROSITE" id="PS50053">
    <property type="entry name" value="UBIQUITIN_2"/>
    <property type="match status" value="1"/>
</dbReference>
<feature type="region of interest" description="Disordered" evidence="1">
    <location>
        <begin position="675"/>
        <end position="718"/>
    </location>
</feature>
<feature type="region of interest" description="Disordered" evidence="1">
    <location>
        <begin position="730"/>
        <end position="749"/>
    </location>
</feature>
<feature type="region of interest" description="Disordered" evidence="1">
    <location>
        <begin position="153"/>
        <end position="262"/>
    </location>
</feature>
<feature type="region of interest" description="Disordered" evidence="1">
    <location>
        <begin position="553"/>
        <end position="601"/>
    </location>
</feature>
<feature type="region of interest" description="Disordered" evidence="1">
    <location>
        <begin position="615"/>
        <end position="639"/>
    </location>
</feature>
<dbReference type="OrthoDB" id="2556122at2759"/>
<feature type="compositionally biased region" description="Low complexity" evidence="1">
    <location>
        <begin position="29"/>
        <end position="39"/>
    </location>
</feature>
<proteinExistence type="predicted"/>
<feature type="region of interest" description="Disordered" evidence="1">
    <location>
        <begin position="13"/>
        <end position="40"/>
    </location>
</feature>
<feature type="compositionally biased region" description="Polar residues" evidence="1">
    <location>
        <begin position="521"/>
        <end position="533"/>
    </location>
</feature>
<keyword evidence="2" id="KW-1133">Transmembrane helix</keyword>
<feature type="region of interest" description="Disordered" evidence="1">
    <location>
        <begin position="424"/>
        <end position="537"/>
    </location>
</feature>
<dbReference type="AlphaFoldDB" id="A0A8H6W012"/>
<feature type="compositionally biased region" description="Basic and acidic residues" evidence="1">
    <location>
        <begin position="478"/>
        <end position="489"/>
    </location>
</feature>
<feature type="transmembrane region" description="Helical" evidence="2">
    <location>
        <begin position="965"/>
        <end position="985"/>
    </location>
</feature>
<feature type="compositionally biased region" description="Polar residues" evidence="1">
    <location>
        <begin position="586"/>
        <end position="598"/>
    </location>
</feature>
<dbReference type="GO" id="GO:0044695">
    <property type="term" value="C:Dsc E3 ubiquitin ligase complex"/>
    <property type="evidence" value="ECO:0007669"/>
    <property type="project" value="InterPro"/>
</dbReference>
<keyword evidence="2" id="KW-0472">Membrane</keyword>
<dbReference type="InterPro" id="IPR000626">
    <property type="entry name" value="Ubiquitin-like_dom"/>
</dbReference>
<feature type="compositionally biased region" description="Low complexity" evidence="1">
    <location>
        <begin position="425"/>
        <end position="444"/>
    </location>
</feature>
<feature type="compositionally biased region" description="Basic residues" evidence="1">
    <location>
        <begin position="207"/>
        <end position="224"/>
    </location>
</feature>
<dbReference type="Proteomes" id="UP000613580">
    <property type="component" value="Unassembled WGS sequence"/>
</dbReference>
<dbReference type="InterPro" id="IPR019413">
    <property type="entry name" value="Dsc3_ub-like_dom"/>
</dbReference>
<dbReference type="Pfam" id="PF13373">
    <property type="entry name" value="Dsc3_C"/>
    <property type="match status" value="1"/>
</dbReference>
<name>A0A8H6W012_MYCCL</name>
<keyword evidence="5" id="KW-1185">Reference proteome</keyword>
<gene>
    <name evidence="4" type="ORF">HMN09_01023200</name>
</gene>
<comment type="caution">
    <text evidence="4">The sequence shown here is derived from an EMBL/GenBank/DDBJ whole genome shotgun (WGS) entry which is preliminary data.</text>
</comment>
<feature type="transmembrane region" description="Helical" evidence="2">
    <location>
        <begin position="1156"/>
        <end position="1178"/>
    </location>
</feature>
<dbReference type="InterPro" id="IPR029071">
    <property type="entry name" value="Ubiquitin-like_domsf"/>
</dbReference>
<feature type="compositionally biased region" description="Polar residues" evidence="1">
    <location>
        <begin position="553"/>
        <end position="576"/>
    </location>
</feature>
<dbReference type="PANTHER" id="PTHR28049">
    <property type="entry name" value="TRANSMEMBRANE PROTEIN YOR223W"/>
    <property type="match status" value="1"/>
</dbReference>
<feature type="compositionally biased region" description="Pro residues" evidence="1">
    <location>
        <begin position="697"/>
        <end position="713"/>
    </location>
</feature>
<keyword evidence="2" id="KW-0812">Transmembrane</keyword>
<reference evidence="4" key="1">
    <citation type="submission" date="2020-05" db="EMBL/GenBank/DDBJ databases">
        <title>Mycena genomes resolve the evolution of fungal bioluminescence.</title>
        <authorList>
            <person name="Tsai I.J."/>
        </authorList>
    </citation>
    <scope>NUCLEOTIDE SEQUENCE</scope>
    <source>
        <strain evidence="4">110903Hualien_Pintung</strain>
    </source>
</reference>